<name>A0AC61RDJ1_9BACT</name>
<proteinExistence type="predicted"/>
<comment type="caution">
    <text evidence="1">The sequence shown here is derived from an EMBL/GenBank/DDBJ whole genome shotgun (WGS) entry which is preliminary data.</text>
</comment>
<sequence>MNDSDLIKMISNGFESAKAGNAVKVYEHVAPFHDNGSMPIKSHYPFGWIIYYALHQSHDGNIDTRKRMLARYLKLQIKVPHKLHSMILTEAIHLYKDSKDAVYNNKSDKSVRFSIVNFFKLWNQDNLRPGDWNRKSLDDKPLSSTVEKLLTLCVDELEETRTLPSPNFIALIDKAVDTYPDSFNLLSQRAALHILANETAKAAELLRKALLLAPGKFYLWSKLAATVSPAENPHLHVAILYRALNAPGPEQFKGKIRLSIAETLASRGAFPQSLWELQQVKSIYESNGWHLPAKYNAVMQRIPNDTIADNPEHIYRKVAHLADEEVYSGLPTVVMTKTYHKKPDPTKTGSGFNKPVTAWRLTDSNGNNLWIQPHRFRINPDLPTGTRVNVSIFSGKVVKAEISD</sequence>
<gene>
    <name evidence="1" type="ORF">E5331_14060</name>
</gene>
<evidence type="ECO:0000313" key="2">
    <source>
        <dbReference type="Proteomes" id="UP000306319"/>
    </source>
</evidence>
<protein>
    <submittedName>
        <fullName evidence="1">Tetratricopeptide repeat protein</fullName>
    </submittedName>
</protein>
<dbReference type="EMBL" id="SRYB01000023">
    <property type="protein sequence ID" value="TGY77566.1"/>
    <property type="molecule type" value="Genomic_DNA"/>
</dbReference>
<dbReference type="Proteomes" id="UP000306319">
    <property type="component" value="Unassembled WGS sequence"/>
</dbReference>
<organism evidence="1 2">
    <name type="scientific">Lepagella muris</name>
    <dbReference type="NCBI Taxonomy" id="3032870"/>
    <lineage>
        <taxon>Bacteria</taxon>
        <taxon>Pseudomonadati</taxon>
        <taxon>Bacteroidota</taxon>
        <taxon>Bacteroidia</taxon>
        <taxon>Bacteroidales</taxon>
        <taxon>Muribaculaceae</taxon>
        <taxon>Lepagella</taxon>
    </lineage>
</organism>
<accession>A0AC61RDJ1</accession>
<evidence type="ECO:0000313" key="1">
    <source>
        <dbReference type="EMBL" id="TGY77566.1"/>
    </source>
</evidence>
<keyword evidence="2" id="KW-1185">Reference proteome</keyword>
<reference evidence="1" key="1">
    <citation type="submission" date="2019-04" db="EMBL/GenBank/DDBJ databases">
        <title>Microbes associate with the intestines of laboratory mice.</title>
        <authorList>
            <person name="Navarre W."/>
            <person name="Wong E."/>
            <person name="Huang K."/>
            <person name="Tropini C."/>
            <person name="Ng K."/>
            <person name="Yu B."/>
        </authorList>
    </citation>
    <scope>NUCLEOTIDE SEQUENCE</scope>
    <source>
        <strain evidence="1">NM04_E33</strain>
    </source>
</reference>